<dbReference type="RefSeq" id="WP_138362283.1">
    <property type="nucleotide sequence ID" value="NZ_JBCIVH010000013.1"/>
</dbReference>
<gene>
    <name evidence="2" type="ORF">FE839_18730</name>
</gene>
<sequence length="312" mass="33417">MDHRLSRGTVKPLITEHKIKAASLQGTLHGTLLSVESESAPVVLIIPGSGPIDRDGNAQPDLGASPLRLVAEGLAAKNISSIRIDKRGMYESAGAAEHGDKVTVDDYAVDARSWVETLKRRSDDSRVWILGHSEGGLVALTAALSCDDICGLVLVSTPGRKISEVLREQLLANPANNPVLAQALKALQALDAGRYVDDSQLHPALLPLFRASVQDYLIDLMKVDPVGLIAGYDKPVLVVQGTRDLQTSIEDAALLTRANPLVVPQIISGMNHVLKHIESDSAEENIRAYVDPDLPLAEGLIDSICAFIQENS</sequence>
<dbReference type="AlphaFoldDB" id="A0A5R9LDQ5"/>
<dbReference type="Pfam" id="PF12146">
    <property type="entry name" value="Hydrolase_4"/>
    <property type="match status" value="1"/>
</dbReference>
<evidence type="ECO:0000313" key="2">
    <source>
        <dbReference type="EMBL" id="TLV11616.1"/>
    </source>
</evidence>
<dbReference type="Gene3D" id="3.40.50.1820">
    <property type="entry name" value="alpha/beta hydrolase"/>
    <property type="match status" value="1"/>
</dbReference>
<dbReference type="InterPro" id="IPR053145">
    <property type="entry name" value="AB_hydrolase_Est10"/>
</dbReference>
<dbReference type="PANTHER" id="PTHR43265:SF1">
    <property type="entry name" value="ESTERASE ESTD"/>
    <property type="match status" value="1"/>
</dbReference>
<proteinExistence type="predicted"/>
<keyword evidence="3" id="KW-1185">Reference proteome</keyword>
<organism evidence="2 3">
    <name type="scientific">Klebsiella indica</name>
    <dbReference type="NCBI Taxonomy" id="2582917"/>
    <lineage>
        <taxon>Bacteria</taxon>
        <taxon>Pseudomonadati</taxon>
        <taxon>Pseudomonadota</taxon>
        <taxon>Gammaproteobacteria</taxon>
        <taxon>Enterobacterales</taxon>
        <taxon>Enterobacteriaceae</taxon>
        <taxon>Klebsiella/Raoultella group</taxon>
        <taxon>Klebsiella</taxon>
    </lineage>
</organism>
<dbReference type="SUPFAM" id="SSF53474">
    <property type="entry name" value="alpha/beta-Hydrolases"/>
    <property type="match status" value="1"/>
</dbReference>
<protein>
    <submittedName>
        <fullName evidence="2">Alpha/beta hydrolase</fullName>
    </submittedName>
</protein>
<dbReference type="PANTHER" id="PTHR43265">
    <property type="entry name" value="ESTERASE ESTD"/>
    <property type="match status" value="1"/>
</dbReference>
<dbReference type="Proteomes" id="UP000307430">
    <property type="component" value="Unassembled WGS sequence"/>
</dbReference>
<reference evidence="2 3" key="1">
    <citation type="submission" date="2019-05" db="EMBL/GenBank/DDBJ databases">
        <title>Genome sequence of Klebsiella sp strain TOUT106.</title>
        <authorList>
            <person name="Rahi P."/>
            <person name="Chaudhari D."/>
        </authorList>
    </citation>
    <scope>NUCLEOTIDE SEQUENCE [LARGE SCALE GENOMIC DNA]</scope>
    <source>
        <strain evidence="2 3">TOUT106</strain>
    </source>
</reference>
<name>A0A5R9LDQ5_9ENTR</name>
<comment type="caution">
    <text evidence="2">The sequence shown here is derived from an EMBL/GenBank/DDBJ whole genome shotgun (WGS) entry which is preliminary data.</text>
</comment>
<dbReference type="InterPro" id="IPR029058">
    <property type="entry name" value="AB_hydrolase_fold"/>
</dbReference>
<feature type="domain" description="Serine aminopeptidase S33" evidence="1">
    <location>
        <begin position="70"/>
        <end position="165"/>
    </location>
</feature>
<keyword evidence="2" id="KW-0378">Hydrolase</keyword>
<dbReference type="EMBL" id="VCHQ01000026">
    <property type="protein sequence ID" value="TLV11616.1"/>
    <property type="molecule type" value="Genomic_DNA"/>
</dbReference>
<accession>A0A5R9LDQ5</accession>
<dbReference type="InterPro" id="IPR022742">
    <property type="entry name" value="Hydrolase_4"/>
</dbReference>
<evidence type="ECO:0000259" key="1">
    <source>
        <dbReference type="Pfam" id="PF12146"/>
    </source>
</evidence>
<dbReference type="GO" id="GO:0052689">
    <property type="term" value="F:carboxylic ester hydrolase activity"/>
    <property type="evidence" value="ECO:0007669"/>
    <property type="project" value="TreeGrafter"/>
</dbReference>
<evidence type="ECO:0000313" key="3">
    <source>
        <dbReference type="Proteomes" id="UP000307430"/>
    </source>
</evidence>